<keyword evidence="3" id="KW-1185">Reference proteome</keyword>
<keyword evidence="1" id="KW-0812">Transmembrane</keyword>
<dbReference type="EMBL" id="CP090978">
    <property type="protein sequence ID" value="UJF33445.1"/>
    <property type="molecule type" value="Genomic_DNA"/>
</dbReference>
<protein>
    <recommendedName>
        <fullName evidence="4">Major facilitator superfamily (MFS) profile domain-containing protein</fullName>
    </recommendedName>
</protein>
<evidence type="ECO:0000313" key="2">
    <source>
        <dbReference type="EMBL" id="UJF33445.1"/>
    </source>
</evidence>
<sequence>MMAGFIFSFSTLIINNMLRLEVEPSIQGRVFGTLGSLSSIAPPIGLACFSTASDWFSPSISLLICGIGMTALGIFALAGLKTIRAYV</sequence>
<accession>A0ABY3SJY0</accession>
<dbReference type="SUPFAM" id="SSF103473">
    <property type="entry name" value="MFS general substrate transporter"/>
    <property type="match status" value="1"/>
</dbReference>
<gene>
    <name evidence="2" type="ORF">L0M14_28745</name>
</gene>
<dbReference type="RefSeq" id="WP_235119814.1">
    <property type="nucleotide sequence ID" value="NZ_CP090978.1"/>
</dbReference>
<name>A0ABY3SJY0_9BACL</name>
<dbReference type="Gene3D" id="1.20.1250.20">
    <property type="entry name" value="MFS general substrate transporter like domains"/>
    <property type="match status" value="1"/>
</dbReference>
<evidence type="ECO:0000313" key="3">
    <source>
        <dbReference type="Proteomes" id="UP001649230"/>
    </source>
</evidence>
<feature type="transmembrane region" description="Helical" evidence="1">
    <location>
        <begin position="60"/>
        <end position="80"/>
    </location>
</feature>
<keyword evidence="1" id="KW-0472">Membrane</keyword>
<evidence type="ECO:0008006" key="4">
    <source>
        <dbReference type="Google" id="ProtNLM"/>
    </source>
</evidence>
<evidence type="ECO:0000256" key="1">
    <source>
        <dbReference type="SAM" id="Phobius"/>
    </source>
</evidence>
<keyword evidence="1" id="KW-1133">Transmembrane helix</keyword>
<dbReference type="InterPro" id="IPR036259">
    <property type="entry name" value="MFS_trans_sf"/>
</dbReference>
<dbReference type="Proteomes" id="UP001649230">
    <property type="component" value="Chromosome"/>
</dbReference>
<proteinExistence type="predicted"/>
<reference evidence="2 3" key="1">
    <citation type="journal article" date="2024" name="Int. J. Syst. Evol. Microbiol.">
        <title>Paenibacillus hexagrammi sp. nov., a novel bacterium isolated from the gut content of Hexagrammos agrammus.</title>
        <authorList>
            <person name="Jung H.K."/>
            <person name="Kim D.G."/>
            <person name="Zin H."/>
            <person name="Park J."/>
            <person name="Jung H."/>
            <person name="Kim Y.O."/>
            <person name="Kong H.J."/>
            <person name="Kim J.W."/>
            <person name="Kim Y.S."/>
        </authorList>
    </citation>
    <scope>NUCLEOTIDE SEQUENCE [LARGE SCALE GENOMIC DNA]</scope>
    <source>
        <strain evidence="2 3">YPD9-1</strain>
    </source>
</reference>
<organism evidence="2 3">
    <name type="scientific">Paenibacillus hexagrammi</name>
    <dbReference type="NCBI Taxonomy" id="2908839"/>
    <lineage>
        <taxon>Bacteria</taxon>
        <taxon>Bacillati</taxon>
        <taxon>Bacillota</taxon>
        <taxon>Bacilli</taxon>
        <taxon>Bacillales</taxon>
        <taxon>Paenibacillaceae</taxon>
        <taxon>Paenibacillus</taxon>
    </lineage>
</organism>